<dbReference type="STRING" id="1219058.AOA14_07635"/>
<evidence type="ECO:0000256" key="1">
    <source>
        <dbReference type="SAM" id="SignalP"/>
    </source>
</evidence>
<dbReference type="AlphaFoldDB" id="A0A142VYX2"/>
<feature type="signal peptide" evidence="1">
    <location>
        <begin position="1"/>
        <end position="24"/>
    </location>
</feature>
<sequence>MTRTTNMAALAGLSLMLGGCAATAVPRVTPPPTSSAPAPLNPPRVTQNNALVGRDANSALRLFGKPRLDVSEGAGRKLQFAGSACVLDVYYYAQRSGAEALATHVDARTPDGRDANVDSCIAALRR</sequence>
<dbReference type="EMBL" id="CP013342">
    <property type="protein sequence ID" value="AMU94475.1"/>
    <property type="molecule type" value="Genomic_DNA"/>
</dbReference>
<dbReference type="KEGG" id="ster:AOA14_07635"/>
<gene>
    <name evidence="2" type="ORF">AOA14_07635</name>
</gene>
<dbReference type="Proteomes" id="UP000076234">
    <property type="component" value="Chromosome"/>
</dbReference>
<evidence type="ECO:0000313" key="2">
    <source>
        <dbReference type="EMBL" id="AMU94475.1"/>
    </source>
</evidence>
<name>A0A142VYX2_9SPHN</name>
<proteinExistence type="predicted"/>
<protein>
    <submittedName>
        <fullName evidence="2">Uncharacterized protein</fullName>
    </submittedName>
</protein>
<evidence type="ECO:0000313" key="3">
    <source>
        <dbReference type="Proteomes" id="UP000076234"/>
    </source>
</evidence>
<keyword evidence="1" id="KW-0732">Signal</keyword>
<organism evidence="2 3">
    <name type="scientific">Sphingopyxis terrae subsp. terrae NBRC 15098</name>
    <dbReference type="NCBI Taxonomy" id="1219058"/>
    <lineage>
        <taxon>Bacteria</taxon>
        <taxon>Pseudomonadati</taxon>
        <taxon>Pseudomonadota</taxon>
        <taxon>Alphaproteobacteria</taxon>
        <taxon>Sphingomonadales</taxon>
        <taxon>Sphingomonadaceae</taxon>
        <taxon>Sphingopyxis</taxon>
    </lineage>
</organism>
<reference evidence="2 3" key="2">
    <citation type="journal article" date="2016" name="Genome Announc.">
        <title>Complete Genome Sequence of Sphingopyxis terrae Strain 203-1 (NBRC 111660), a Polyethylene Glycol Degrader.</title>
        <authorList>
            <person name="Ohtsubo Y."/>
            <person name="Nonoyama S."/>
            <person name="Nagata Y."/>
            <person name="Numata M."/>
            <person name="Tsuchikane K."/>
            <person name="Hosoyama A."/>
            <person name="Yamazoe A."/>
            <person name="Tsuda M."/>
            <person name="Fujita N."/>
            <person name="Kawai F."/>
        </authorList>
    </citation>
    <scope>NUCLEOTIDE SEQUENCE [LARGE SCALE GENOMIC DNA]</scope>
    <source>
        <strain evidence="2 3">203-1</strain>
    </source>
</reference>
<reference evidence="3" key="1">
    <citation type="submission" date="2015-11" db="EMBL/GenBank/DDBJ databases">
        <title>Complete genome sequence of a polyethylene glycol-degrading strain Sphingopyxis terrae strain 203-1 (NBRC 15098).</title>
        <authorList>
            <person name="Yoshiyuki O."/>
            <person name="Shouta N."/>
            <person name="Nagata Y."/>
            <person name="Numata M."/>
            <person name="Tsuchikane K."/>
            <person name="Hosoyama A."/>
            <person name="Yamazoe A."/>
            <person name="Tsuda M."/>
            <person name="Fujita N."/>
            <person name="Kawai F."/>
        </authorList>
    </citation>
    <scope>NUCLEOTIDE SEQUENCE [LARGE SCALE GENOMIC DNA]</scope>
    <source>
        <strain evidence="3">203-1</strain>
    </source>
</reference>
<accession>A0A142VYX2</accession>
<dbReference type="PROSITE" id="PS51257">
    <property type="entry name" value="PROKAR_LIPOPROTEIN"/>
    <property type="match status" value="1"/>
</dbReference>
<feature type="chain" id="PRO_5007502294" evidence="1">
    <location>
        <begin position="25"/>
        <end position="126"/>
    </location>
</feature>
<dbReference type="RefSeq" id="WP_062901356.1">
    <property type="nucleotide sequence ID" value="NZ_CP013342.1"/>
</dbReference>